<evidence type="ECO:0000259" key="2">
    <source>
        <dbReference type="Pfam" id="PF20253"/>
    </source>
</evidence>
<dbReference type="PANTHER" id="PTHR38795">
    <property type="entry name" value="DUF6604 DOMAIN-CONTAINING PROTEIN"/>
    <property type="match status" value="1"/>
</dbReference>
<evidence type="ECO:0000256" key="1">
    <source>
        <dbReference type="SAM" id="MobiDB-lite"/>
    </source>
</evidence>
<dbReference type="AlphaFoldDB" id="A0AA39XU96"/>
<gene>
    <name evidence="3" type="ORF">DIS24_g9550</name>
</gene>
<name>A0AA39XU96_9PEZI</name>
<feature type="compositionally biased region" description="Polar residues" evidence="1">
    <location>
        <begin position="739"/>
        <end position="749"/>
    </location>
</feature>
<dbReference type="PANTHER" id="PTHR38795:SF1">
    <property type="entry name" value="DUF6604 DOMAIN-CONTAINING PROTEIN"/>
    <property type="match status" value="1"/>
</dbReference>
<organism evidence="3 4">
    <name type="scientific">Lasiodiplodia hormozganensis</name>
    <dbReference type="NCBI Taxonomy" id="869390"/>
    <lineage>
        <taxon>Eukaryota</taxon>
        <taxon>Fungi</taxon>
        <taxon>Dikarya</taxon>
        <taxon>Ascomycota</taxon>
        <taxon>Pezizomycotina</taxon>
        <taxon>Dothideomycetes</taxon>
        <taxon>Dothideomycetes incertae sedis</taxon>
        <taxon>Botryosphaeriales</taxon>
        <taxon>Botryosphaeriaceae</taxon>
        <taxon>Lasiodiplodia</taxon>
    </lineage>
</organism>
<dbReference type="Pfam" id="PF20253">
    <property type="entry name" value="DUF6604"/>
    <property type="match status" value="1"/>
</dbReference>
<proteinExistence type="predicted"/>
<evidence type="ECO:0000313" key="3">
    <source>
        <dbReference type="EMBL" id="KAK0640209.1"/>
    </source>
</evidence>
<feature type="domain" description="DUF6604" evidence="2">
    <location>
        <begin position="12"/>
        <end position="292"/>
    </location>
</feature>
<feature type="region of interest" description="Disordered" evidence="1">
    <location>
        <begin position="40"/>
        <end position="92"/>
    </location>
</feature>
<accession>A0AA39XU96</accession>
<keyword evidence="4" id="KW-1185">Reference proteome</keyword>
<feature type="region of interest" description="Disordered" evidence="1">
    <location>
        <begin position="562"/>
        <end position="591"/>
    </location>
</feature>
<dbReference type="InterPro" id="IPR046539">
    <property type="entry name" value="DUF6604"/>
</dbReference>
<dbReference type="EMBL" id="JAUJDW010000086">
    <property type="protein sequence ID" value="KAK0640209.1"/>
    <property type="molecule type" value="Genomic_DNA"/>
</dbReference>
<sequence length="893" mass="100016">MSLPEFLSGSYRRYKEDTTAFTTWLSQAAAAVGWKVPKKPLQDAEPAKPDGSSASSTSTAQAPSGRLKGKARKAAKAAAQQSTTSCEPPKKAKAVRYKLSTQDLLAQAEVVARATQAGVRMPDAVQLLLKRAIAARRRCADWFETAKVEARRSNEGHRHFIDALQRALDLLTPKKDDVKGPSADESKDGLLDLRNRFEALDVEYVSDQFVLASADASKSGSATKNEVFELEADPAWEDAFICYCFFEDLHSIQDTLKDVWKKYQDEKLDLVSATMTTNAAIELVQHAEKDLLDATSTLHTYKRPYDRAAMSVFYAETLRNGRDPDEYLSSPESLEVTDLDDFIYLPTARALMKAADMAKYMDKINWPVPVPQMRFGYIARPELLELPQYKKLEKEDRTLTQLLHEVALIHKMREFPGVGSAKVLPDVQDGFSKSLERLWTKGEVSAHNVFASRIMLDIIEITGDQPSFHKDLLQMGKHTQRNIEFQIHSDGSLGTGDTRWLTKDQNTIMDIYQLTEKHIPYLPVGEFKKMMMAANKDNLAPGYSMDDAPPEVREAIREGLRKKGLDPDDGPSEEHKRNAKKLNLRPIPPAPEPNFAVTHNPLLCGMMALQLDVLNEEAGVALSNHHLSIFATAHLYNAIRQLRLTQISWPDLERVMDLHAGPIFANDVPDTPEKFFARMAFRIGSSARPRKMDKAQKLFLHVTPATKALREYLDGKQPVQGVIRQVDDQLQEHMPVASATNAATTTGLSKTEKKSTSHSLRRRRLTPLQSVQALQSLMPAILPDITIDYIALTKTCNALMRAVRQRIQEEMGIAYPSLAHPGDSNDHGFLVMVLKILEETKVEEEALQRKKKGEAKTFEGGEQLRLAAETMEEFWRERAIGGSGEGVERVLSM</sequence>
<comment type="caution">
    <text evidence="3">The sequence shown here is derived from an EMBL/GenBank/DDBJ whole genome shotgun (WGS) entry which is preliminary data.</text>
</comment>
<feature type="region of interest" description="Disordered" evidence="1">
    <location>
        <begin position="739"/>
        <end position="763"/>
    </location>
</feature>
<protein>
    <recommendedName>
        <fullName evidence="2">DUF6604 domain-containing protein</fullName>
    </recommendedName>
</protein>
<dbReference type="Proteomes" id="UP001175001">
    <property type="component" value="Unassembled WGS sequence"/>
</dbReference>
<feature type="compositionally biased region" description="Basic and acidic residues" evidence="1">
    <location>
        <begin position="562"/>
        <end position="576"/>
    </location>
</feature>
<evidence type="ECO:0000313" key="4">
    <source>
        <dbReference type="Proteomes" id="UP001175001"/>
    </source>
</evidence>
<reference evidence="3" key="1">
    <citation type="submission" date="2023-06" db="EMBL/GenBank/DDBJ databases">
        <title>Multi-omics analyses reveal the molecular pathogenesis toolkit of Lasiodiplodia hormozganensis, a cross-kingdom pathogen.</title>
        <authorList>
            <person name="Felix C."/>
            <person name="Meneses R."/>
            <person name="Goncalves M.F.M."/>
            <person name="Tilleman L."/>
            <person name="Duarte A.S."/>
            <person name="Jorrin-Novo J.V."/>
            <person name="Van De Peer Y."/>
            <person name="Deforce D."/>
            <person name="Van Nieuwerburgh F."/>
            <person name="Esteves A.C."/>
            <person name="Alves A."/>
        </authorList>
    </citation>
    <scope>NUCLEOTIDE SEQUENCE</scope>
    <source>
        <strain evidence="3">CBS 339.90</strain>
    </source>
</reference>